<dbReference type="PANTHER" id="PTHR44591">
    <property type="entry name" value="STRESS RESPONSE REGULATOR PROTEIN 1"/>
    <property type="match status" value="1"/>
</dbReference>
<evidence type="ECO:0000256" key="2">
    <source>
        <dbReference type="ARBA" id="ARBA00022553"/>
    </source>
</evidence>
<dbReference type="InterPro" id="IPR001789">
    <property type="entry name" value="Sig_transdc_resp-reg_receiver"/>
</dbReference>
<dbReference type="PROSITE" id="PS50110">
    <property type="entry name" value="RESPONSE_REGULATORY"/>
    <property type="match status" value="1"/>
</dbReference>
<dbReference type="InterPro" id="IPR050595">
    <property type="entry name" value="Bact_response_regulator"/>
</dbReference>
<dbReference type="EMBL" id="JAHQCX010000026">
    <property type="protein sequence ID" value="MBU9728973.1"/>
    <property type="molecule type" value="Genomic_DNA"/>
</dbReference>
<name>A0ABS6KEM7_9FIRM</name>
<dbReference type="CDD" id="cd17546">
    <property type="entry name" value="REC_hyHK_CKI1_RcsC-like"/>
    <property type="match status" value="1"/>
</dbReference>
<evidence type="ECO:0000256" key="3">
    <source>
        <dbReference type="ARBA" id="ARBA00024867"/>
    </source>
</evidence>
<keyword evidence="2 4" id="KW-0597">Phosphoprotein</keyword>
<dbReference type="Proteomes" id="UP001314681">
    <property type="component" value="Unassembled WGS sequence"/>
</dbReference>
<keyword evidence="7" id="KW-1185">Reference proteome</keyword>
<evidence type="ECO:0000259" key="5">
    <source>
        <dbReference type="PROSITE" id="PS50110"/>
    </source>
</evidence>
<gene>
    <name evidence="6" type="ORF">KTH90_23565</name>
</gene>
<dbReference type="SUPFAM" id="SSF52172">
    <property type="entry name" value="CheY-like"/>
    <property type="match status" value="1"/>
</dbReference>
<organism evidence="6 7">
    <name type="scientific">Diplocloster modestus</name>
    <dbReference type="NCBI Taxonomy" id="2850322"/>
    <lineage>
        <taxon>Bacteria</taxon>
        <taxon>Bacillati</taxon>
        <taxon>Bacillota</taxon>
        <taxon>Clostridia</taxon>
        <taxon>Lachnospirales</taxon>
        <taxon>Lachnospiraceae</taxon>
        <taxon>Diplocloster</taxon>
    </lineage>
</organism>
<protein>
    <recommendedName>
        <fullName evidence="1">Stage 0 sporulation protein A homolog</fullName>
    </recommendedName>
</protein>
<proteinExistence type="predicted"/>
<dbReference type="InterPro" id="IPR011006">
    <property type="entry name" value="CheY-like_superfamily"/>
</dbReference>
<dbReference type="Gene3D" id="3.40.50.2300">
    <property type="match status" value="1"/>
</dbReference>
<evidence type="ECO:0000256" key="1">
    <source>
        <dbReference type="ARBA" id="ARBA00018672"/>
    </source>
</evidence>
<evidence type="ECO:0000313" key="6">
    <source>
        <dbReference type="EMBL" id="MBU9728973.1"/>
    </source>
</evidence>
<accession>A0ABS6KEM7</accession>
<evidence type="ECO:0000313" key="7">
    <source>
        <dbReference type="Proteomes" id="UP001314681"/>
    </source>
</evidence>
<comment type="caution">
    <text evidence="6">The sequence shown here is derived from an EMBL/GenBank/DDBJ whole genome shotgun (WGS) entry which is preliminary data.</text>
</comment>
<feature type="domain" description="Response regulatory" evidence="5">
    <location>
        <begin position="1"/>
        <end position="86"/>
    </location>
</feature>
<dbReference type="PANTHER" id="PTHR44591:SF3">
    <property type="entry name" value="RESPONSE REGULATORY DOMAIN-CONTAINING PROTEIN"/>
    <property type="match status" value="1"/>
</dbReference>
<feature type="modified residue" description="4-aspartylphosphate" evidence="4">
    <location>
        <position position="20"/>
    </location>
</feature>
<reference evidence="6 7" key="1">
    <citation type="submission" date="2021-06" db="EMBL/GenBank/DDBJ databases">
        <title>Description of novel taxa of the family Lachnospiraceae.</title>
        <authorList>
            <person name="Chaplin A.V."/>
            <person name="Sokolova S.R."/>
            <person name="Pikina A.P."/>
            <person name="Korzhanova M."/>
            <person name="Belova V."/>
            <person name="Korostin D."/>
            <person name="Efimov B.A."/>
        </authorList>
    </citation>
    <scope>NUCLEOTIDE SEQUENCE [LARGE SCALE GENOMIC DNA]</scope>
    <source>
        <strain evidence="6 7">ASD4241</strain>
    </source>
</reference>
<sequence length="140" mass="15978">MKGRVEAQTAGRSFDVCFIDWKMPDIDGLETTRRIRDKVGRDTPIIIISAYDWSEIEEEARAAGANAFIMKPLFQSSLYNTLVSVTNGAFGMSRSKEAVDQFSESEPGYFDAILMDVQMPDASRLSQLLPMRFRKMYLRY</sequence>
<comment type="function">
    <text evidence="3">May play the central regulatory role in sporulation. It may be an element of the effector pathway responsible for the activation of sporulation genes in response to nutritional stress. Spo0A may act in concert with spo0H (a sigma factor) to control the expression of some genes that are critical to the sporulation process.</text>
</comment>
<dbReference type="Pfam" id="PF00072">
    <property type="entry name" value="Response_reg"/>
    <property type="match status" value="1"/>
</dbReference>
<evidence type="ECO:0000256" key="4">
    <source>
        <dbReference type="PROSITE-ProRule" id="PRU00169"/>
    </source>
</evidence>